<dbReference type="SUPFAM" id="SSF52200">
    <property type="entry name" value="Toll/Interleukin receptor TIR domain"/>
    <property type="match status" value="1"/>
</dbReference>
<keyword evidence="6" id="KW-0677">Repeat</keyword>
<dbReference type="SMART" id="SM00454">
    <property type="entry name" value="SAM"/>
    <property type="match status" value="2"/>
</dbReference>
<evidence type="ECO:0000313" key="20">
    <source>
        <dbReference type="Proteomes" id="UP000008143"/>
    </source>
</evidence>
<feature type="domain" description="SAM" evidence="18">
    <location>
        <begin position="407"/>
        <end position="471"/>
    </location>
</feature>
<keyword evidence="5" id="KW-0399">Innate immunity</keyword>
<organism evidence="19">
    <name type="scientific">Xenopus tropicalis</name>
    <name type="common">Western clawed frog</name>
    <name type="synonym">Silurana tropicalis</name>
    <dbReference type="NCBI Taxonomy" id="8364"/>
    <lineage>
        <taxon>Eukaryota</taxon>
        <taxon>Metazoa</taxon>
        <taxon>Chordata</taxon>
        <taxon>Craniata</taxon>
        <taxon>Vertebrata</taxon>
        <taxon>Euteleostomi</taxon>
        <taxon>Amphibia</taxon>
        <taxon>Batrachia</taxon>
        <taxon>Anura</taxon>
        <taxon>Pipoidea</taxon>
        <taxon>Pipidae</taxon>
        <taxon>Xenopodinae</taxon>
        <taxon>Xenopus</taxon>
        <taxon>Silurana</taxon>
    </lineage>
</organism>
<comment type="similarity">
    <text evidence="2">Belongs to the SARM1 family.</text>
</comment>
<dbReference type="FunFam" id="1.25.10.10:FF:000256">
    <property type="entry name" value="Sterile alpha and TIR motif containing 1"/>
    <property type="match status" value="1"/>
</dbReference>
<evidence type="ECO:0000256" key="2">
    <source>
        <dbReference type="ARBA" id="ARBA00008291"/>
    </source>
</evidence>
<feature type="domain" description="SAM" evidence="18">
    <location>
        <begin position="481"/>
        <end position="543"/>
    </location>
</feature>
<keyword evidence="7" id="KW-0378">Hydrolase</keyword>
<dbReference type="Xenbase" id="XB-GENE-6033913">
    <property type="gene designation" value="sarm1"/>
</dbReference>
<dbReference type="SUPFAM" id="SSF47769">
    <property type="entry name" value="SAM/Pointed domain"/>
    <property type="match status" value="2"/>
</dbReference>
<dbReference type="GO" id="GO:0003953">
    <property type="term" value="F:NAD+ nucleosidase activity"/>
    <property type="evidence" value="ECO:0007669"/>
    <property type="project" value="Ensembl"/>
</dbReference>
<comment type="subcellular location">
    <subcellularLocation>
        <location evidence="1">Cytoplasm</location>
    </subcellularLocation>
</comment>
<dbReference type="EC" id="3.2.2.6" evidence="3"/>
<evidence type="ECO:0000313" key="22">
    <source>
        <dbReference type="Xenbase" id="XB-GENE-6033913"/>
    </source>
</evidence>
<dbReference type="GO" id="GO:0045087">
    <property type="term" value="P:innate immune response"/>
    <property type="evidence" value="ECO:0007669"/>
    <property type="project" value="UniProtKB-KW"/>
</dbReference>
<evidence type="ECO:0000259" key="17">
    <source>
        <dbReference type="PROSITE" id="PS50104"/>
    </source>
</evidence>
<evidence type="ECO:0000256" key="9">
    <source>
        <dbReference type="ARBA" id="ARBA00023027"/>
    </source>
</evidence>
<dbReference type="InterPro" id="IPR016024">
    <property type="entry name" value="ARM-type_fold"/>
</dbReference>
<comment type="catalytic activity">
    <reaction evidence="13">
        <text>NAD(+) + H2O = ADP-D-ribose + nicotinamide + H(+)</text>
        <dbReference type="Rhea" id="RHEA:16301"/>
        <dbReference type="ChEBI" id="CHEBI:15377"/>
        <dbReference type="ChEBI" id="CHEBI:15378"/>
        <dbReference type="ChEBI" id="CHEBI:17154"/>
        <dbReference type="ChEBI" id="CHEBI:57540"/>
        <dbReference type="ChEBI" id="CHEBI:57967"/>
        <dbReference type="EC" id="3.2.2.6"/>
    </reaction>
    <physiologicalReaction direction="left-to-right" evidence="13">
        <dbReference type="Rhea" id="RHEA:16302"/>
    </physiologicalReaction>
</comment>
<dbReference type="GO" id="GO:0048678">
    <property type="term" value="P:response to axon injury"/>
    <property type="evidence" value="ECO:0007669"/>
    <property type="project" value="InterPro"/>
</dbReference>
<dbReference type="CDD" id="cd09502">
    <property type="entry name" value="SAM_SARM1-like_repeat2"/>
    <property type="match status" value="1"/>
</dbReference>
<dbReference type="CDD" id="cd09501">
    <property type="entry name" value="SAM_SARM1-like_repeat1"/>
    <property type="match status" value="1"/>
</dbReference>
<dbReference type="GeneTree" id="ENSGT00390000004155"/>
<dbReference type="Gene3D" id="1.10.150.50">
    <property type="entry name" value="Transcription Factor, Ets-1"/>
    <property type="match status" value="2"/>
</dbReference>
<dbReference type="Gene3D" id="1.25.10.10">
    <property type="entry name" value="Leucine-rich Repeat Variant"/>
    <property type="match status" value="1"/>
</dbReference>
<dbReference type="AGR" id="Xenbase:XB-GENE-6033913"/>
<dbReference type="InterPro" id="IPR039184">
    <property type="entry name" value="SARM1"/>
</dbReference>
<evidence type="ECO:0000256" key="4">
    <source>
        <dbReference type="ARBA" id="ARBA00022490"/>
    </source>
</evidence>
<reference evidence="21" key="3">
    <citation type="submission" date="2025-04" db="UniProtKB">
        <authorList>
            <consortium name="RefSeq"/>
        </authorList>
    </citation>
    <scope>IDENTIFICATION</scope>
    <source>
        <strain evidence="21">Nigerian</strain>
        <tissue evidence="21">Liver and blood</tissue>
    </source>
</reference>
<dbReference type="GO" id="GO:0019677">
    <property type="term" value="P:NAD+ catabolic process"/>
    <property type="evidence" value="ECO:0007669"/>
    <property type="project" value="Ensembl"/>
</dbReference>
<evidence type="ECO:0000256" key="14">
    <source>
        <dbReference type="ARBA" id="ARBA00048388"/>
    </source>
</evidence>
<evidence type="ECO:0000256" key="7">
    <source>
        <dbReference type="ARBA" id="ARBA00022801"/>
    </source>
</evidence>
<evidence type="ECO:0000259" key="18">
    <source>
        <dbReference type="PROSITE" id="PS50105"/>
    </source>
</evidence>
<evidence type="ECO:0000313" key="21">
    <source>
        <dbReference type="RefSeq" id="XP_002937189.2"/>
    </source>
</evidence>
<dbReference type="GO" id="GO:0005737">
    <property type="term" value="C:cytoplasm"/>
    <property type="evidence" value="ECO:0007669"/>
    <property type="project" value="UniProtKB-SubCell"/>
</dbReference>
<accession>A0A6I8Q0H2</accession>
<comment type="catalytic activity">
    <reaction evidence="14">
        <text>NAD(+) = cyclic ADP-beta-D-ribose + nicotinamide + H(+)</text>
        <dbReference type="Rhea" id="RHEA:38611"/>
        <dbReference type="ChEBI" id="CHEBI:15378"/>
        <dbReference type="ChEBI" id="CHEBI:17154"/>
        <dbReference type="ChEBI" id="CHEBI:57540"/>
        <dbReference type="ChEBI" id="CHEBI:73672"/>
    </reaction>
    <physiologicalReaction direction="left-to-right" evidence="14">
        <dbReference type="Rhea" id="RHEA:38612"/>
    </physiologicalReaction>
</comment>
<dbReference type="AlphaFoldDB" id="A0A6I8Q0H2"/>
<evidence type="ECO:0000256" key="16">
    <source>
        <dbReference type="SAM" id="MobiDB-lite"/>
    </source>
</evidence>
<reference evidence="19" key="2">
    <citation type="submission" date="2020-05" db="UniProtKB">
        <authorList>
            <consortium name="Ensembl"/>
        </authorList>
    </citation>
    <scope>IDENTIFICATION</scope>
</reference>
<keyword evidence="20" id="KW-1185">Reference proteome</keyword>
<name>A0A6I8Q0H2_XENTR</name>
<evidence type="ECO:0000256" key="1">
    <source>
        <dbReference type="ARBA" id="ARBA00004496"/>
    </source>
</evidence>
<dbReference type="GO" id="GO:0061809">
    <property type="term" value="F:NAD+ nucleosidase activity, cyclic ADP-ribose generating"/>
    <property type="evidence" value="ECO:0007669"/>
    <property type="project" value="UniProtKB-EC"/>
</dbReference>
<evidence type="ECO:0000256" key="3">
    <source>
        <dbReference type="ARBA" id="ARBA00011982"/>
    </source>
</evidence>
<dbReference type="GO" id="GO:0048679">
    <property type="term" value="P:regulation of axon regeneration"/>
    <property type="evidence" value="ECO:0007669"/>
    <property type="project" value="Ensembl"/>
</dbReference>
<protein>
    <recommendedName>
        <fullName evidence="10">NAD(+) hydrolase SARM1</fullName>
        <ecNumber evidence="3">3.2.2.6</ecNumber>
    </recommendedName>
    <alternativeName>
        <fullName evidence="12">NADP(+) hydrolase SARM1</fullName>
    </alternativeName>
    <alternativeName>
        <fullName evidence="11">Sterile alpha and TIR motif-containing protein 1</fullName>
    </alternativeName>
</protein>
<evidence type="ECO:0000256" key="6">
    <source>
        <dbReference type="ARBA" id="ARBA00022737"/>
    </source>
</evidence>
<dbReference type="SMART" id="SM00255">
    <property type="entry name" value="TIR"/>
    <property type="match status" value="1"/>
</dbReference>
<keyword evidence="9" id="KW-0520">NAD</keyword>
<keyword evidence="8" id="KW-0391">Immunity</keyword>
<evidence type="ECO:0000256" key="11">
    <source>
        <dbReference type="ARBA" id="ARBA00031160"/>
    </source>
</evidence>
<keyword evidence="4" id="KW-0963">Cytoplasm</keyword>
<dbReference type="CTD" id="23098"/>
<dbReference type="Bgee" id="ENSXETG00000034329">
    <property type="expression patterns" value="Expressed in liver and 5 other cell types or tissues"/>
</dbReference>
<dbReference type="GO" id="GO:0034128">
    <property type="term" value="P:negative regulation of MyD88-independent toll-like receptor signaling pathway"/>
    <property type="evidence" value="ECO:0007669"/>
    <property type="project" value="InterPro"/>
</dbReference>
<dbReference type="GO" id="GO:0007165">
    <property type="term" value="P:signal transduction"/>
    <property type="evidence" value="ECO:0007669"/>
    <property type="project" value="InterPro"/>
</dbReference>
<gene>
    <name evidence="19 21 22" type="primary">sarm1</name>
</gene>
<dbReference type="FunFam" id="1.10.150.50:FF:000062">
    <property type="entry name" value="Sterile alpha and TIR motif containing 1"/>
    <property type="match status" value="1"/>
</dbReference>
<evidence type="ECO:0000313" key="19">
    <source>
        <dbReference type="Ensembl" id="ENSXETP00000062330"/>
    </source>
</evidence>
<dbReference type="PROSITE" id="PS50105">
    <property type="entry name" value="SAM_DOMAIN"/>
    <property type="match status" value="2"/>
</dbReference>
<dbReference type="GeneID" id="779619"/>
<dbReference type="InterPro" id="IPR013761">
    <property type="entry name" value="SAM/pointed_sf"/>
</dbReference>
<evidence type="ECO:0000256" key="15">
    <source>
        <dbReference type="ARBA" id="ARBA00049009"/>
    </source>
</evidence>
<feature type="region of interest" description="Disordered" evidence="16">
    <location>
        <begin position="700"/>
        <end position="719"/>
    </location>
</feature>
<dbReference type="InterPro" id="IPR035897">
    <property type="entry name" value="Toll_tir_struct_dom_sf"/>
</dbReference>
<sequence length="719" mass="80901">MVLTLLLSAYKIGRYLNMFNSDRLVVPSYVNTMCWWQTSGETGGNNDISPGISVDAQISLDKILPELQVTISNLKQAVDAQSIRNNIAEIFQMVEEAWVMPAVGREVAQGLCETLRLEGALDRLLSLLQSSEASVKYQACQLLEQVLVADNRDRIARIGLGVVLNLTKELGDPRLARSLCGILEHMFKHSEETCSQLVCNGGLEYILFWCRWTDPVVLRHCAVALANCAMYGGPCNQHLMIDKRAAEWLFPLAFSKEDDLIRFHACLAITVLATNKEIEKDVERSGTLALVEPFISSLDPKEFARSLLDSSDNTQGRTGDDLQRLVPLLDSSRLEAQCIAAFYLCVEVAIKCQQKNIKLFNEIGATQSLRRIVCYCADGTVSSLAKRALQMMGEEVPRRIARSVPNWKPLEVQHWLQQIGFSNYSENFLENQIDGDLLLRLTMSELRDDLNMTSSITRKRFMRELVELKTFANYSTCDRSNLADWLGSVDPRFRQYTYNLVTAGIDRNFLHHVTEQQLEEDCHISIGFHRVCILSAAREMLHSPLPCSVGKSSADGPDVFISYRRSTGSQLASLLKVHLYLRGFTAFIDVEKLEAGKFEDKLLHSVISARNFVLILSAKALDKCMGDNDCKDWVHKEIVTALNNSKNIIPVTDHFEWPDPMTLPEDMRAVLKFNGIKWSHEYQDATVEKIIRFLQGRSSRDSSAGSEISLDGTPPLCQT</sequence>
<dbReference type="OrthoDB" id="202764at2759"/>
<evidence type="ECO:0000256" key="8">
    <source>
        <dbReference type="ARBA" id="ARBA00022859"/>
    </source>
</evidence>
<dbReference type="Proteomes" id="UP000008143">
    <property type="component" value="Chromosome 2"/>
</dbReference>
<dbReference type="GO" id="GO:0030425">
    <property type="term" value="C:dendrite"/>
    <property type="evidence" value="ECO:0000318"/>
    <property type="project" value="GO_Central"/>
</dbReference>
<dbReference type="Gene3D" id="3.40.50.10140">
    <property type="entry name" value="Toll/interleukin-1 receptor homology (TIR) domain"/>
    <property type="match status" value="1"/>
</dbReference>
<evidence type="ECO:0000256" key="12">
    <source>
        <dbReference type="ARBA" id="ARBA00032222"/>
    </source>
</evidence>
<dbReference type="SUPFAM" id="SSF48371">
    <property type="entry name" value="ARM repeat"/>
    <property type="match status" value="1"/>
</dbReference>
<dbReference type="Pfam" id="PF07647">
    <property type="entry name" value="SAM_2"/>
    <property type="match status" value="2"/>
</dbReference>
<dbReference type="GO" id="GO:0035591">
    <property type="term" value="F:signaling adaptor activity"/>
    <property type="evidence" value="ECO:0007669"/>
    <property type="project" value="InterPro"/>
</dbReference>
<proteinExistence type="inferred from homology"/>
<dbReference type="InterPro" id="IPR011989">
    <property type="entry name" value="ARM-like"/>
</dbReference>
<evidence type="ECO:0000256" key="10">
    <source>
        <dbReference type="ARBA" id="ARBA00024128"/>
    </source>
</evidence>
<evidence type="ECO:0000256" key="13">
    <source>
        <dbReference type="ARBA" id="ARBA00047304"/>
    </source>
</evidence>
<dbReference type="Ensembl" id="ENSXETT00000060627">
    <property type="protein sequence ID" value="ENSXETP00000062330"/>
    <property type="gene ID" value="ENSXETG00000034329"/>
</dbReference>
<dbReference type="InterPro" id="IPR001660">
    <property type="entry name" value="SAM"/>
</dbReference>
<dbReference type="RefSeq" id="XP_002937189.2">
    <property type="nucleotide sequence ID" value="XM_002937143.5"/>
</dbReference>
<dbReference type="PANTHER" id="PTHR22998">
    <property type="entry name" value="SARM1"/>
    <property type="match status" value="1"/>
</dbReference>
<dbReference type="KEGG" id="xtr:779619"/>
<dbReference type="PROSITE" id="PS50104">
    <property type="entry name" value="TIR"/>
    <property type="match status" value="1"/>
</dbReference>
<dbReference type="PANTHER" id="PTHR22998:SF1">
    <property type="entry name" value="NAD(+) HYDROLASE SARM1"/>
    <property type="match status" value="1"/>
</dbReference>
<dbReference type="Pfam" id="PF13676">
    <property type="entry name" value="TIR_2"/>
    <property type="match status" value="1"/>
</dbReference>
<evidence type="ECO:0000256" key="5">
    <source>
        <dbReference type="ARBA" id="ARBA00022588"/>
    </source>
</evidence>
<comment type="catalytic activity">
    <reaction evidence="15">
        <text>NADP(+) + H2O = ADP-D-ribose 2'-phosphate + nicotinamide + H(+)</text>
        <dbReference type="Rhea" id="RHEA:19849"/>
        <dbReference type="ChEBI" id="CHEBI:15377"/>
        <dbReference type="ChEBI" id="CHEBI:15378"/>
        <dbReference type="ChEBI" id="CHEBI:17154"/>
        <dbReference type="ChEBI" id="CHEBI:58349"/>
        <dbReference type="ChEBI" id="CHEBI:58673"/>
    </reaction>
    <physiologicalReaction direction="left-to-right" evidence="15">
        <dbReference type="Rhea" id="RHEA:19850"/>
    </physiologicalReaction>
</comment>
<dbReference type="CDD" id="cd24153">
    <property type="entry name" value="SARM1_N"/>
    <property type="match status" value="1"/>
</dbReference>
<feature type="domain" description="TIR" evidence="17">
    <location>
        <begin position="555"/>
        <end position="698"/>
    </location>
</feature>
<dbReference type="OMA" id="CERFWEH"/>
<dbReference type="FunFam" id="1.10.150.50:FF:000043">
    <property type="entry name" value="Sterile alpha and TIR motif-containing 1"/>
    <property type="match status" value="1"/>
</dbReference>
<dbReference type="InterPro" id="IPR000157">
    <property type="entry name" value="TIR_dom"/>
</dbReference>
<reference evidence="19" key="1">
    <citation type="journal article" date="2010" name="Science">
        <title>The genome of the Western clawed frog Xenopus tropicalis.</title>
        <authorList>
            <person name="Hellsten U."/>
            <person name="Harland R.M."/>
            <person name="Gilchrist M.J."/>
            <person name="Hendrix D."/>
            <person name="Jurka J."/>
            <person name="Kapitonov V."/>
            <person name="Ovcharenko I."/>
            <person name="Putnam N.H."/>
            <person name="Shu S."/>
            <person name="Taher L."/>
            <person name="Blitz I.L."/>
            <person name="Blumberg B."/>
            <person name="Dichmann D.S."/>
            <person name="Dubchak I."/>
            <person name="Amaya E."/>
            <person name="Detter J.C."/>
            <person name="Fletcher R."/>
            <person name="Gerhard D.S."/>
            <person name="Goodstein D."/>
            <person name="Graves T."/>
            <person name="Grigoriev I.V."/>
            <person name="Grimwood J."/>
            <person name="Kawashima T."/>
            <person name="Lindquist E."/>
            <person name="Lucas S.M."/>
            <person name="Mead P.E."/>
            <person name="Mitros T."/>
            <person name="Ogino H."/>
            <person name="Ohta Y."/>
            <person name="Poliakov A.V."/>
            <person name="Pollet N."/>
            <person name="Robert J."/>
            <person name="Salamov A."/>
            <person name="Sater A.K."/>
            <person name="Schmutz J."/>
            <person name="Terry A."/>
            <person name="Vize P.D."/>
            <person name="Warren W.C."/>
            <person name="Wells D."/>
            <person name="Wills A."/>
            <person name="Wilson R.K."/>
            <person name="Zimmerman L.B."/>
            <person name="Zorn A.M."/>
            <person name="Grainger R."/>
            <person name="Grammer T."/>
            <person name="Khokha M.K."/>
            <person name="Richardson P.M."/>
            <person name="Rokhsar D.S."/>
        </authorList>
    </citation>
    <scope>NUCLEOTIDE SEQUENCE [LARGE SCALE GENOMIC DNA]</scope>
    <source>
        <strain evidence="19">Nigerian</strain>
    </source>
</reference>